<dbReference type="InterPro" id="IPR038587">
    <property type="entry name" value="Ribosomal_eL40_sf"/>
</dbReference>
<evidence type="ECO:0000313" key="6">
    <source>
        <dbReference type="Proteomes" id="UP000060778"/>
    </source>
</evidence>
<dbReference type="KEGG" id="iis:EYM_00720"/>
<dbReference type="SUPFAM" id="SSF57829">
    <property type="entry name" value="Zn-binding ribosomal proteins"/>
    <property type="match status" value="1"/>
</dbReference>
<dbReference type="Gene3D" id="4.10.1060.50">
    <property type="match status" value="1"/>
</dbReference>
<proteinExistence type="inferred from homology"/>
<organism evidence="5 6">
    <name type="scientific">Ignicoccus islandicus DSM 13165</name>
    <dbReference type="NCBI Taxonomy" id="940295"/>
    <lineage>
        <taxon>Archaea</taxon>
        <taxon>Thermoproteota</taxon>
        <taxon>Thermoprotei</taxon>
        <taxon>Desulfurococcales</taxon>
        <taxon>Desulfurococcaceae</taxon>
        <taxon>Ignicoccus</taxon>
    </lineage>
</organism>
<dbReference type="GO" id="GO:0006412">
    <property type="term" value="P:translation"/>
    <property type="evidence" value="ECO:0007669"/>
    <property type="project" value="UniProtKB-UniRule"/>
</dbReference>
<sequence>MPITDPELIAIVQKRALKKYVCRNCGALNPWGATKCRRCRSKNLRPKHYELGGKR</sequence>
<evidence type="ECO:0000256" key="2">
    <source>
        <dbReference type="ARBA" id="ARBA00023274"/>
    </source>
</evidence>
<dbReference type="PATRIC" id="fig|940295.4.peg.141"/>
<dbReference type="InterPro" id="IPR023657">
    <property type="entry name" value="Ribosomal_eL40_arc"/>
</dbReference>
<evidence type="ECO:0000313" key="5">
    <source>
        <dbReference type="EMBL" id="ALU11413.1"/>
    </source>
</evidence>
<feature type="domain" description="Large ribosomal subunit protein eL40" evidence="4">
    <location>
        <begin position="3"/>
        <end position="51"/>
    </location>
</feature>
<gene>
    <name evidence="3" type="primary">rpl40e</name>
    <name evidence="5" type="ORF">EYM_00720</name>
</gene>
<dbReference type="Proteomes" id="UP000060778">
    <property type="component" value="Chromosome"/>
</dbReference>
<evidence type="ECO:0000256" key="3">
    <source>
        <dbReference type="HAMAP-Rule" id="MF_00788"/>
    </source>
</evidence>
<dbReference type="STRING" id="940295.EYM_00720"/>
<dbReference type="PANTHER" id="PTHR39649">
    <property type="entry name" value="50S RIBOSOMAL PROTEIN L40E"/>
    <property type="match status" value="1"/>
</dbReference>
<accession>A0A0U3F1I9</accession>
<dbReference type="PANTHER" id="PTHR39649:SF1">
    <property type="entry name" value="LARGE RIBOSOMAL SUBUNIT PROTEIN EL40"/>
    <property type="match status" value="1"/>
</dbReference>
<dbReference type="GO" id="GO:0005840">
    <property type="term" value="C:ribosome"/>
    <property type="evidence" value="ECO:0007669"/>
    <property type="project" value="UniProtKB-KW"/>
</dbReference>
<dbReference type="InterPro" id="IPR001975">
    <property type="entry name" value="Ribosomal_eL40_dom"/>
</dbReference>
<dbReference type="GO" id="GO:0003735">
    <property type="term" value="F:structural constituent of ribosome"/>
    <property type="evidence" value="ECO:0007669"/>
    <property type="project" value="InterPro"/>
</dbReference>
<dbReference type="GO" id="GO:1990904">
    <property type="term" value="C:ribonucleoprotein complex"/>
    <property type="evidence" value="ECO:0007669"/>
    <property type="project" value="UniProtKB-KW"/>
</dbReference>
<dbReference type="AlphaFoldDB" id="A0A0U3F1I9"/>
<name>A0A0U3F1I9_9CREN</name>
<dbReference type="GeneID" id="30679563"/>
<keyword evidence="6" id="KW-1185">Reference proteome</keyword>
<dbReference type="Pfam" id="PF01020">
    <property type="entry name" value="Ribosomal_L40e"/>
    <property type="match status" value="1"/>
</dbReference>
<dbReference type="EMBL" id="CP006867">
    <property type="protein sequence ID" value="ALU11413.1"/>
    <property type="molecule type" value="Genomic_DNA"/>
</dbReference>
<protein>
    <recommendedName>
        <fullName evidence="3">Large ribosomal subunit protein eL40</fullName>
    </recommendedName>
</protein>
<dbReference type="InterPro" id="IPR011332">
    <property type="entry name" value="Ribosomal_zn-bd"/>
</dbReference>
<comment type="similarity">
    <text evidence="3">Belongs to the eukaryotic ribosomal protein eL40 family.</text>
</comment>
<evidence type="ECO:0000256" key="1">
    <source>
        <dbReference type="ARBA" id="ARBA00022980"/>
    </source>
</evidence>
<keyword evidence="2 3" id="KW-0687">Ribonucleoprotein</keyword>
<dbReference type="HAMAP" id="MF_00788">
    <property type="entry name" value="Ribosomal_eL40"/>
    <property type="match status" value="1"/>
</dbReference>
<dbReference type="NCBIfam" id="NF003161">
    <property type="entry name" value="PRK04136.1"/>
    <property type="match status" value="1"/>
</dbReference>
<dbReference type="RefSeq" id="WP_075049217.1">
    <property type="nucleotide sequence ID" value="NZ_CP006867.1"/>
</dbReference>
<dbReference type="OrthoDB" id="45138at2157"/>
<evidence type="ECO:0000259" key="4">
    <source>
        <dbReference type="SMART" id="SM01377"/>
    </source>
</evidence>
<keyword evidence="1 3" id="KW-0689">Ribosomal protein</keyword>
<dbReference type="SMART" id="SM01377">
    <property type="entry name" value="Ribosomal_L40e"/>
    <property type="match status" value="1"/>
</dbReference>
<reference evidence="5 6" key="1">
    <citation type="submission" date="2013-11" db="EMBL/GenBank/DDBJ databases">
        <title>Comparative genomics of Ignicoccus.</title>
        <authorList>
            <person name="Podar M."/>
        </authorList>
    </citation>
    <scope>NUCLEOTIDE SEQUENCE [LARGE SCALE GENOMIC DNA]</scope>
    <source>
        <strain evidence="5 6">DSM 13165</strain>
    </source>
</reference>